<keyword evidence="2" id="KW-0472">Membrane</keyword>
<gene>
    <name evidence="3" type="ORF">MPC4_30093</name>
</gene>
<evidence type="ECO:0000256" key="1">
    <source>
        <dbReference type="SAM" id="MobiDB-lite"/>
    </source>
</evidence>
<protein>
    <recommendedName>
        <fullName evidence="5">Multidrug efflux pump subunit AcrA (Membrane-fusion protein)</fullName>
    </recommendedName>
</protein>
<accession>A0A8B6M799</accession>
<dbReference type="Proteomes" id="UP000485880">
    <property type="component" value="Unassembled WGS sequence"/>
</dbReference>
<proteinExistence type="predicted"/>
<feature type="transmembrane region" description="Helical" evidence="2">
    <location>
        <begin position="12"/>
        <end position="34"/>
    </location>
</feature>
<keyword evidence="2" id="KW-0812">Transmembrane</keyword>
<dbReference type="AlphaFoldDB" id="A0A8B6M799"/>
<evidence type="ECO:0000313" key="3">
    <source>
        <dbReference type="EMBL" id="VTZ50909.1"/>
    </source>
</evidence>
<organism evidence="3 4">
    <name type="scientific">Methylocella tundrae</name>
    <dbReference type="NCBI Taxonomy" id="227605"/>
    <lineage>
        <taxon>Bacteria</taxon>
        <taxon>Pseudomonadati</taxon>
        <taxon>Pseudomonadota</taxon>
        <taxon>Alphaproteobacteria</taxon>
        <taxon>Hyphomicrobiales</taxon>
        <taxon>Beijerinckiaceae</taxon>
        <taxon>Methylocella</taxon>
    </lineage>
</organism>
<evidence type="ECO:0000313" key="4">
    <source>
        <dbReference type="Proteomes" id="UP000485880"/>
    </source>
</evidence>
<feature type="region of interest" description="Disordered" evidence="1">
    <location>
        <begin position="42"/>
        <end position="65"/>
    </location>
</feature>
<dbReference type="Gene3D" id="2.40.420.20">
    <property type="match status" value="1"/>
</dbReference>
<dbReference type="RefSeq" id="WP_174512843.1">
    <property type="nucleotide sequence ID" value="NZ_CABFMQ020000087.1"/>
</dbReference>
<comment type="caution">
    <text evidence="3">The sequence shown here is derived from an EMBL/GenBank/DDBJ whole genome shotgun (WGS) entry which is preliminary data.</text>
</comment>
<sequence length="363" mass="37283">MSSGTRSIFGRAVLRAVRGVAVTAAVLTAGVFLISNFQTSEPAGSSDADDAPKAVAQSSSPGSEAAVVKLDSGGQEKGGIETAAPKEIAYQGQTRAYGSILPLDRLTSLYNASLAASAQLKSAQVKLSASRTANERAQNLLKVFPTAVAQAESAEGAYKIDAAAFEAVQAEGEAVRNTAIQEWGPILGQAIVARSPLAEGLVLRKSALIQLSLPPSATIAAPARISVTLGGGSTAEADFVSEAARTDPKIPNVSYLYKIPMAPGVLAGMSVLAYLPNGAAKPGVGIPPSAVIWQAGKAWIYVRAGSDRFERRAIGEEAAPTADGGYVLPATSLQHDKLIVVAGAQTLLSEESKSQIPSDEDSN</sequence>
<keyword evidence="4" id="KW-1185">Reference proteome</keyword>
<keyword evidence="2" id="KW-1133">Transmembrane helix</keyword>
<evidence type="ECO:0000256" key="2">
    <source>
        <dbReference type="SAM" id="Phobius"/>
    </source>
</evidence>
<evidence type="ECO:0008006" key="5">
    <source>
        <dbReference type="Google" id="ProtNLM"/>
    </source>
</evidence>
<name>A0A8B6M799_METTU</name>
<reference evidence="3 4" key="1">
    <citation type="submission" date="2019-05" db="EMBL/GenBank/DDBJ databases">
        <authorList>
            <person name="Farhan Ul Haque M."/>
        </authorList>
    </citation>
    <scope>NUCLEOTIDE SEQUENCE [LARGE SCALE GENOMIC DNA]</scope>
    <source>
        <strain evidence="3">2</strain>
    </source>
</reference>
<dbReference type="EMBL" id="CABFMQ020000087">
    <property type="protein sequence ID" value="VTZ50909.1"/>
    <property type="molecule type" value="Genomic_DNA"/>
</dbReference>